<dbReference type="GO" id="GO:1901137">
    <property type="term" value="P:carbohydrate derivative biosynthetic process"/>
    <property type="evidence" value="ECO:0007669"/>
    <property type="project" value="UniProtKB-ARBA"/>
</dbReference>
<dbReference type="eggNOG" id="COG0297">
    <property type="taxonomic scope" value="Bacteria"/>
</dbReference>
<evidence type="ECO:0000313" key="7">
    <source>
        <dbReference type="Proteomes" id="UP000006666"/>
    </source>
</evidence>
<protein>
    <recommendedName>
        <fullName evidence="1">D-inositol 3-phosphate glycosyltransferase</fullName>
    </recommendedName>
</protein>
<reference evidence="6 7" key="1">
    <citation type="journal article" date="2009" name="Stand. Genomic Sci.">
        <title>Complete genome sequence of Kytococcus sedentarius type strain (541).</title>
        <authorList>
            <person name="Sims D."/>
            <person name="Brettin T."/>
            <person name="Detter J.C."/>
            <person name="Han C."/>
            <person name="Lapidus A."/>
            <person name="Copeland A."/>
            <person name="Glavina Del Rio T."/>
            <person name="Nolan M."/>
            <person name="Chen F."/>
            <person name="Lucas S."/>
            <person name="Tice H."/>
            <person name="Cheng J.F."/>
            <person name="Bruce D."/>
            <person name="Goodwin L."/>
            <person name="Pitluck S."/>
            <person name="Ovchinnikova G."/>
            <person name="Pati A."/>
            <person name="Ivanova N."/>
            <person name="Mavrommatis K."/>
            <person name="Chen A."/>
            <person name="Palaniappan K."/>
            <person name="D'haeseleer P."/>
            <person name="Chain P."/>
            <person name="Bristow J."/>
            <person name="Eisen J.A."/>
            <person name="Markowitz V."/>
            <person name="Hugenholtz P."/>
            <person name="Schneider S."/>
            <person name="Goker M."/>
            <person name="Pukall R."/>
            <person name="Kyrpides N.C."/>
            <person name="Klenk H.P."/>
        </authorList>
    </citation>
    <scope>NUCLEOTIDE SEQUENCE [LARGE SCALE GENOMIC DNA]</scope>
    <source>
        <strain evidence="7">ATCC 14392 / DSM 20547 / JCM 11482 / CCUG 33030 / NBRC 15357 / NCTC 11040 / CCM 314 / 541</strain>
    </source>
</reference>
<dbReference type="Gene3D" id="3.40.50.2000">
    <property type="entry name" value="Glycogen Phosphorylase B"/>
    <property type="match status" value="2"/>
</dbReference>
<dbReference type="EMBL" id="CP001686">
    <property type="protein sequence ID" value="ACV05441.1"/>
    <property type="molecule type" value="Genomic_DNA"/>
</dbReference>
<accession>C7NK54</accession>
<evidence type="ECO:0000256" key="3">
    <source>
        <dbReference type="ARBA" id="ARBA00022679"/>
    </source>
</evidence>
<evidence type="ECO:0000259" key="5">
    <source>
        <dbReference type="Pfam" id="PF13579"/>
    </source>
</evidence>
<dbReference type="PANTHER" id="PTHR45947">
    <property type="entry name" value="SULFOQUINOVOSYL TRANSFERASE SQD2"/>
    <property type="match status" value="1"/>
</dbReference>
<dbReference type="InterPro" id="IPR028098">
    <property type="entry name" value="Glyco_trans_4-like_N"/>
</dbReference>
<dbReference type="KEGG" id="kse:Ksed_03650"/>
<dbReference type="Pfam" id="PF00534">
    <property type="entry name" value="Glycos_transf_1"/>
    <property type="match status" value="1"/>
</dbReference>
<dbReference type="STRING" id="478801.Ksed_03650"/>
<organism evidence="6 7">
    <name type="scientific">Kytococcus sedentarius (strain ATCC 14392 / DSM 20547 / JCM 11482 / CCUG 33030 / NBRC 15357 / NCTC 11040 / CCM 314 / 541)</name>
    <name type="common">Micrococcus sedentarius</name>
    <dbReference type="NCBI Taxonomy" id="478801"/>
    <lineage>
        <taxon>Bacteria</taxon>
        <taxon>Bacillati</taxon>
        <taxon>Actinomycetota</taxon>
        <taxon>Actinomycetes</taxon>
        <taxon>Micrococcales</taxon>
        <taxon>Kytococcaceae</taxon>
        <taxon>Kytococcus</taxon>
    </lineage>
</organism>
<evidence type="ECO:0000259" key="4">
    <source>
        <dbReference type="Pfam" id="PF00534"/>
    </source>
</evidence>
<proteinExistence type="predicted"/>
<dbReference type="PANTHER" id="PTHR45947:SF3">
    <property type="entry name" value="SULFOQUINOVOSYL TRANSFERASE SQD2"/>
    <property type="match status" value="1"/>
</dbReference>
<dbReference type="AlphaFoldDB" id="C7NK54"/>
<dbReference type="HOGENOM" id="CLU_009583_2_3_11"/>
<keyword evidence="2" id="KW-0328">Glycosyltransferase</keyword>
<dbReference type="SUPFAM" id="SSF53756">
    <property type="entry name" value="UDP-Glycosyltransferase/glycogen phosphorylase"/>
    <property type="match status" value="1"/>
</dbReference>
<dbReference type="Pfam" id="PF13579">
    <property type="entry name" value="Glyco_trans_4_4"/>
    <property type="match status" value="1"/>
</dbReference>
<keyword evidence="7" id="KW-1185">Reference proteome</keyword>
<keyword evidence="3" id="KW-0808">Transferase</keyword>
<dbReference type="GO" id="GO:0016758">
    <property type="term" value="F:hexosyltransferase activity"/>
    <property type="evidence" value="ECO:0007669"/>
    <property type="project" value="TreeGrafter"/>
</dbReference>
<dbReference type="Proteomes" id="UP000006666">
    <property type="component" value="Chromosome"/>
</dbReference>
<feature type="domain" description="Glycosyl transferase family 1" evidence="4">
    <location>
        <begin position="219"/>
        <end position="387"/>
    </location>
</feature>
<evidence type="ECO:0000256" key="2">
    <source>
        <dbReference type="ARBA" id="ARBA00022676"/>
    </source>
</evidence>
<sequence>MSYTCASAGSVVVLSMHTSPLSDPGEGDAGGMNVYVRQLSRAMVGEGAAVHVVTRSDTGEAWEARDEGVAVAGLPVGPPDAAKEDLPALVPDFARAVAQHLAARELAPDVVHSHYWLSGMVALALPGLTATWAHTMHTLGATKNAELAGTDDREPAARLEGERRILESVDLAVASTCPECGQLRAQGAPAERCVVIPPGVDARTFHPLEPAARDAVRHAVRQELGLPADALLLVQAGRWQPAKGQVVLLEAVEHLWEAGIRAHAVFVGGPSGAGDAGELPRRIEQSPARDGLLPRGAVPPAELARLLHAADLVVVPSRTESFGLVAVEAMACGTPVVAARVGGLPDAVGDAAALVDGHDPRDWAEALAGLLADPAARAALGEAGRRRAATMSWRDTARAHLEAYRTARRQEAP</sequence>
<gene>
    <name evidence="6" type="ordered locus">Ksed_03650</name>
</gene>
<dbReference type="CAZy" id="GT4">
    <property type="family name" value="Glycosyltransferase Family 4"/>
</dbReference>
<name>C7NK54_KYTSD</name>
<evidence type="ECO:0000256" key="1">
    <source>
        <dbReference type="ARBA" id="ARBA00021292"/>
    </source>
</evidence>
<dbReference type="InterPro" id="IPR050194">
    <property type="entry name" value="Glycosyltransferase_grp1"/>
</dbReference>
<feature type="domain" description="Glycosyltransferase subfamily 4-like N-terminal" evidence="5">
    <location>
        <begin position="30"/>
        <end position="199"/>
    </location>
</feature>
<dbReference type="InterPro" id="IPR001296">
    <property type="entry name" value="Glyco_trans_1"/>
</dbReference>
<evidence type="ECO:0000313" key="6">
    <source>
        <dbReference type="EMBL" id="ACV05441.1"/>
    </source>
</evidence>